<evidence type="ECO:0000313" key="3">
    <source>
        <dbReference type="Proteomes" id="UP000551563"/>
    </source>
</evidence>
<protein>
    <submittedName>
        <fullName evidence="2">Uncharacterized protein</fullName>
    </submittedName>
</protein>
<comment type="caution">
    <text evidence="2">The sequence shown here is derived from an EMBL/GenBank/DDBJ whole genome shotgun (WGS) entry which is preliminary data.</text>
</comment>
<feature type="region of interest" description="Disordered" evidence="1">
    <location>
        <begin position="23"/>
        <end position="49"/>
    </location>
</feature>
<reference evidence="2 3" key="1">
    <citation type="journal article" date="2020" name="Biotechnol. Biofuels">
        <title>New insights from the biogas microbiome by comprehensive genome-resolved metagenomics of nearly 1600 species originating from multiple anaerobic digesters.</title>
        <authorList>
            <person name="Campanaro S."/>
            <person name="Treu L."/>
            <person name="Rodriguez-R L.M."/>
            <person name="Kovalovszki A."/>
            <person name="Ziels R.M."/>
            <person name="Maus I."/>
            <person name="Zhu X."/>
            <person name="Kougias P.G."/>
            <person name="Basile A."/>
            <person name="Luo G."/>
            <person name="Schluter A."/>
            <person name="Konstantinidis K.T."/>
            <person name="Angelidaki I."/>
        </authorList>
    </citation>
    <scope>NUCLEOTIDE SEQUENCE [LARGE SCALE GENOMIC DNA]</scope>
    <source>
        <strain evidence="2">AS04akNAM_66</strain>
    </source>
</reference>
<dbReference type="AlphaFoldDB" id="A0A7V6PFB5"/>
<proteinExistence type="predicted"/>
<dbReference type="Proteomes" id="UP000551563">
    <property type="component" value="Unassembled WGS sequence"/>
</dbReference>
<dbReference type="EMBL" id="DUMN01000577">
    <property type="protein sequence ID" value="HHV69916.1"/>
    <property type="molecule type" value="Genomic_DNA"/>
</dbReference>
<name>A0A7V6PFB5_9HYPH</name>
<evidence type="ECO:0000313" key="2">
    <source>
        <dbReference type="EMBL" id="HHV69916.1"/>
    </source>
</evidence>
<evidence type="ECO:0000256" key="1">
    <source>
        <dbReference type="SAM" id="MobiDB-lite"/>
    </source>
</evidence>
<organism evidence="2 3">
    <name type="scientific">Brucella intermedia</name>
    <dbReference type="NCBI Taxonomy" id="94625"/>
    <lineage>
        <taxon>Bacteria</taxon>
        <taxon>Pseudomonadati</taxon>
        <taxon>Pseudomonadota</taxon>
        <taxon>Alphaproteobacteria</taxon>
        <taxon>Hyphomicrobiales</taxon>
        <taxon>Brucellaceae</taxon>
        <taxon>Brucella/Ochrobactrum group</taxon>
        <taxon>Brucella</taxon>
    </lineage>
</organism>
<gene>
    <name evidence="2" type="ORF">GXX48_20115</name>
</gene>
<accession>A0A7V6PFB5</accession>
<sequence>MSSKTVLAPGYYGGRFLKAGSIYVSNDPDPGPMGDDDKEPVKPMKGKSK</sequence>